<dbReference type="EMBL" id="CP032153">
    <property type="protein sequence ID" value="AYN21581.1"/>
    <property type="molecule type" value="Genomic_DNA"/>
</dbReference>
<protein>
    <recommendedName>
        <fullName evidence="4">Phage tail protein</fullName>
    </recommendedName>
</protein>
<dbReference type="AlphaFoldDB" id="A0A3G2HXK3"/>
<dbReference type="OrthoDB" id="9810174at2"/>
<dbReference type="KEGG" id="aaqu:D3M96_14195"/>
<gene>
    <name evidence="2" type="ORF">D3M96_14195</name>
</gene>
<accession>A0A3G2HXK3</accession>
<name>A0A3G2HXK3_9BURK</name>
<proteinExistence type="predicted"/>
<evidence type="ECO:0000256" key="1">
    <source>
        <dbReference type="SAM" id="MobiDB-lite"/>
    </source>
</evidence>
<evidence type="ECO:0000313" key="3">
    <source>
        <dbReference type="Proteomes" id="UP000268070"/>
    </source>
</evidence>
<dbReference type="SUPFAM" id="SSF88874">
    <property type="entry name" value="Receptor-binding domain of short tail fibre protein gp12"/>
    <property type="match status" value="1"/>
</dbReference>
<feature type="region of interest" description="Disordered" evidence="1">
    <location>
        <begin position="219"/>
        <end position="263"/>
    </location>
</feature>
<reference evidence="2 3" key="1">
    <citation type="submission" date="2018-09" db="EMBL/GenBank/DDBJ databases">
        <title>Complete genome sequence of the hydrocarbonoclastic bacterium Alcaligenes aquatilis QD168, isolated from a crude-oil polluted marine sediment of Central Chile.</title>
        <authorList>
            <person name="Duran R.E."/>
            <person name="Barra B."/>
            <person name="Salva-Serra F."/>
            <person name="Mendez V."/>
            <person name="Moore E.R.B."/>
            <person name="Seeger M."/>
        </authorList>
    </citation>
    <scope>NUCLEOTIDE SEQUENCE [LARGE SCALE GENOMIC DNA]</scope>
    <source>
        <strain evidence="2 3">QD168</strain>
    </source>
</reference>
<evidence type="ECO:0008006" key="4">
    <source>
        <dbReference type="Google" id="ProtNLM"/>
    </source>
</evidence>
<evidence type="ECO:0000313" key="2">
    <source>
        <dbReference type="EMBL" id="AYN21581.1"/>
    </source>
</evidence>
<sequence length="263" mass="27915">MDYPKSLPGIGLVGGKFADANAATGAAGSWISAVWANSVMDELLNVITAAGIDPSEADNGQILKAMRALAMPIYATAPATNVGPLVYVIDRQQILHWQTVGTFTGYVSPDVGRFVWGTSVTARPDEVDLIGQTVDRTNARFRALIAWAEVNGHMIASGAWAAGTFKFSVISGNNVRLPDLRNQFIRATGTDADTANARALGSVQSDALRRHSHMVNFRTNGDASSGEIHDVLKTGGGYQQPTSADGGSETRPINVSLHPRIQI</sequence>
<organism evidence="2 3">
    <name type="scientific">Alcaligenes aquatilis</name>
    <dbReference type="NCBI Taxonomy" id="323284"/>
    <lineage>
        <taxon>Bacteria</taxon>
        <taxon>Pseudomonadati</taxon>
        <taxon>Pseudomonadota</taxon>
        <taxon>Betaproteobacteria</taxon>
        <taxon>Burkholderiales</taxon>
        <taxon>Alcaligenaceae</taxon>
        <taxon>Alcaligenes</taxon>
    </lineage>
</organism>
<dbReference type="RefSeq" id="WP_121739308.1">
    <property type="nucleotide sequence ID" value="NZ_CP032153.1"/>
</dbReference>
<dbReference type="Proteomes" id="UP000268070">
    <property type="component" value="Chromosome"/>
</dbReference>